<dbReference type="EMBL" id="GBHO01001478">
    <property type="protein sequence ID" value="JAG42126.1"/>
    <property type="molecule type" value="Transcribed_RNA"/>
</dbReference>
<sequence length="187" mass="21144">MFRDQYLTSLRERPIIAHNQPRVVVHRSPNIGEIVQVKDENHSRAHWRVGIISALLPSHDGNTRTARITLPSGLVLTRSISHLYPLEIDDRLEVQKDLPQPPTMLHQKPPAISPAANDSQPEAHLKVAIGDDTTPTQQPRRPPRMAAAAAKEKIRKWTSQLLVHAPSTPDCHQMSHRRLTSPWAVWQ</sequence>
<evidence type="ECO:0000313" key="2">
    <source>
        <dbReference type="EMBL" id="JAG42126.1"/>
    </source>
</evidence>
<accession>A0A0A9ZE20</accession>
<reference evidence="2" key="2">
    <citation type="submission" date="2014-07" db="EMBL/GenBank/DDBJ databases">
        <authorList>
            <person name="Hull J."/>
        </authorList>
    </citation>
    <scope>NUCLEOTIDE SEQUENCE</scope>
</reference>
<proteinExistence type="predicted"/>
<protein>
    <recommendedName>
        <fullName evidence="1">DUF5641 domain-containing protein</fullName>
    </recommendedName>
</protein>
<feature type="domain" description="DUF5641" evidence="1">
    <location>
        <begin position="5"/>
        <end position="86"/>
    </location>
</feature>
<organism evidence="2">
    <name type="scientific">Lygus hesperus</name>
    <name type="common">Western plant bug</name>
    <dbReference type="NCBI Taxonomy" id="30085"/>
    <lineage>
        <taxon>Eukaryota</taxon>
        <taxon>Metazoa</taxon>
        <taxon>Ecdysozoa</taxon>
        <taxon>Arthropoda</taxon>
        <taxon>Hexapoda</taxon>
        <taxon>Insecta</taxon>
        <taxon>Pterygota</taxon>
        <taxon>Neoptera</taxon>
        <taxon>Paraneoptera</taxon>
        <taxon>Hemiptera</taxon>
        <taxon>Heteroptera</taxon>
        <taxon>Panheteroptera</taxon>
        <taxon>Cimicomorpha</taxon>
        <taxon>Miridae</taxon>
        <taxon>Mirini</taxon>
        <taxon>Lygus</taxon>
    </lineage>
</organism>
<dbReference type="Pfam" id="PF18701">
    <property type="entry name" value="DUF5641"/>
    <property type="match status" value="1"/>
</dbReference>
<reference evidence="2" key="1">
    <citation type="journal article" date="2014" name="PLoS ONE">
        <title>Transcriptome-Based Identification of ABC Transporters in the Western Tarnished Plant Bug Lygus hesperus.</title>
        <authorList>
            <person name="Hull J.J."/>
            <person name="Chaney K."/>
            <person name="Geib S.M."/>
            <person name="Fabrick J.A."/>
            <person name="Brent C.S."/>
            <person name="Walsh D."/>
            <person name="Lavine L.C."/>
        </authorList>
    </citation>
    <scope>NUCLEOTIDE SEQUENCE</scope>
</reference>
<gene>
    <name evidence="2" type="ORF">CM83_9560</name>
</gene>
<name>A0A0A9ZE20_LYGHE</name>
<dbReference type="InterPro" id="IPR040676">
    <property type="entry name" value="DUF5641"/>
</dbReference>
<dbReference type="AlphaFoldDB" id="A0A0A9ZE20"/>
<evidence type="ECO:0000259" key="1">
    <source>
        <dbReference type="Pfam" id="PF18701"/>
    </source>
</evidence>